<evidence type="ECO:0000256" key="4">
    <source>
        <dbReference type="ARBA" id="ARBA00022884"/>
    </source>
</evidence>
<feature type="binding site" evidence="5">
    <location>
        <position position="20"/>
    </location>
    <ligand>
        <name>S-adenosyl-L-methionine</name>
        <dbReference type="ChEBI" id="CHEBI:59789"/>
    </ligand>
</feature>
<evidence type="ECO:0000256" key="5">
    <source>
        <dbReference type="PROSITE-ProRule" id="PRU01026"/>
    </source>
</evidence>
<dbReference type="Pfam" id="PF00398">
    <property type="entry name" value="RrnaAD"/>
    <property type="match status" value="1"/>
</dbReference>
<dbReference type="InterPro" id="IPR020596">
    <property type="entry name" value="rRNA_Ade_Mease_Trfase_CS"/>
</dbReference>
<evidence type="ECO:0000256" key="2">
    <source>
        <dbReference type="ARBA" id="ARBA00022679"/>
    </source>
</evidence>
<feature type="binding site" evidence="5">
    <location>
        <position position="68"/>
    </location>
    <ligand>
        <name>S-adenosyl-L-methionine</name>
        <dbReference type="ChEBI" id="CHEBI:59789"/>
    </ligand>
</feature>
<feature type="binding site" evidence="5">
    <location>
        <position position="109"/>
    </location>
    <ligand>
        <name>S-adenosyl-L-methionine</name>
        <dbReference type="ChEBI" id="CHEBI:59789"/>
    </ligand>
</feature>
<dbReference type="InterPro" id="IPR001737">
    <property type="entry name" value="KsgA/Erm"/>
</dbReference>
<feature type="binding site" evidence="5">
    <location>
        <position position="22"/>
    </location>
    <ligand>
        <name>S-adenosyl-L-methionine</name>
        <dbReference type="ChEBI" id="CHEBI:59789"/>
    </ligand>
</feature>
<evidence type="ECO:0000256" key="1">
    <source>
        <dbReference type="ARBA" id="ARBA00022603"/>
    </source>
</evidence>
<dbReference type="SMART" id="SM00650">
    <property type="entry name" value="rADc"/>
    <property type="match status" value="1"/>
</dbReference>
<dbReference type="PROSITE" id="PS51689">
    <property type="entry name" value="SAM_RNA_A_N6_MT"/>
    <property type="match status" value="1"/>
</dbReference>
<dbReference type="InterPro" id="IPR029063">
    <property type="entry name" value="SAM-dependent_MTases_sf"/>
</dbReference>
<dbReference type="PANTHER" id="PTHR11727:SF7">
    <property type="entry name" value="DIMETHYLADENOSINE TRANSFERASE-RELATED"/>
    <property type="match status" value="1"/>
</dbReference>
<reference evidence="7 8" key="1">
    <citation type="journal article" date="2016" name="Nat. Commun.">
        <title>Thousands of microbial genomes shed light on interconnected biogeochemical processes in an aquifer system.</title>
        <authorList>
            <person name="Anantharaman K."/>
            <person name="Brown C.T."/>
            <person name="Hug L.A."/>
            <person name="Sharon I."/>
            <person name="Castelle C.J."/>
            <person name="Probst A.J."/>
            <person name="Thomas B.C."/>
            <person name="Singh A."/>
            <person name="Wilkins M.J."/>
            <person name="Karaoz U."/>
            <person name="Brodie E.L."/>
            <person name="Williams K.H."/>
            <person name="Hubbard S.S."/>
            <person name="Banfield J.F."/>
        </authorList>
    </citation>
    <scope>NUCLEOTIDE SEQUENCE [LARGE SCALE GENOMIC DNA]</scope>
</reference>
<dbReference type="SUPFAM" id="SSF53335">
    <property type="entry name" value="S-adenosyl-L-methionine-dependent methyltransferases"/>
    <property type="match status" value="1"/>
</dbReference>
<keyword evidence="1 5" id="KW-0489">Methyltransferase</keyword>
<name>A0A1F4ZQF8_9BACT</name>
<protein>
    <recommendedName>
        <fullName evidence="6">Ribosomal RNA adenine methylase transferase N-terminal domain-containing protein</fullName>
    </recommendedName>
</protein>
<dbReference type="STRING" id="1797263.A2397_04180"/>
<keyword evidence="4 5" id="KW-0694">RNA-binding</keyword>
<keyword evidence="3 5" id="KW-0949">S-adenosyl-L-methionine</keyword>
<dbReference type="PANTHER" id="PTHR11727">
    <property type="entry name" value="DIMETHYLADENOSINE TRANSFERASE"/>
    <property type="match status" value="1"/>
</dbReference>
<evidence type="ECO:0000259" key="6">
    <source>
        <dbReference type="SMART" id="SM00650"/>
    </source>
</evidence>
<dbReference type="AlphaFoldDB" id="A0A1F4ZQF8"/>
<dbReference type="Gene3D" id="3.40.50.150">
    <property type="entry name" value="Vaccinia Virus protein VP39"/>
    <property type="match status" value="1"/>
</dbReference>
<organism evidence="7 8">
    <name type="scientific">Candidatus Amesbacteria bacterium RIFOXYB1_FULL_44_23</name>
    <dbReference type="NCBI Taxonomy" id="1797263"/>
    <lineage>
        <taxon>Bacteria</taxon>
        <taxon>Candidatus Amesiibacteriota</taxon>
    </lineage>
</organism>
<comment type="similarity">
    <text evidence="5">Belongs to the class I-like SAM-binding methyltransferase superfamily. rRNA adenine N(6)-methyltransferase family.</text>
</comment>
<sequence length="277" mass="32016">MYHLPEALMYWLRKRLLSQNFLTNRQLIKKLIRGSSIGKNDLVLEIGAGSGVITNELLQVAGQVVAIELDPKLYAKLRSRFVTNPRLQLVQSDFLGCPLPRKPYKVFSNIPFSITADVIRKLLVPLNPPLDCYLVMQSQAAEKFTINSTANSMAAVLYYPWWKFEVVHKFSPLDFYPRPSVDSVLLHICPRPTPLVSENPSLYRDFVVHSFTTDKKAKFLPVNQWLYQFNHLSPKKIKLVQSSFAKYLKSQQLLSKIHRTRTDSNWRQFKKSSLTFQ</sequence>
<feature type="domain" description="Ribosomal RNA adenine methylase transferase N-terminal" evidence="6">
    <location>
        <begin position="27"/>
        <end position="192"/>
    </location>
</feature>
<dbReference type="GO" id="GO:0003723">
    <property type="term" value="F:RNA binding"/>
    <property type="evidence" value="ECO:0007669"/>
    <property type="project" value="UniProtKB-UniRule"/>
</dbReference>
<dbReference type="PROSITE" id="PS01131">
    <property type="entry name" value="RRNA_A_DIMETH"/>
    <property type="match status" value="1"/>
</dbReference>
<feature type="binding site" evidence="5">
    <location>
        <position position="47"/>
    </location>
    <ligand>
        <name>S-adenosyl-L-methionine</name>
        <dbReference type="ChEBI" id="CHEBI:59789"/>
    </ligand>
</feature>
<feature type="binding site" evidence="5">
    <location>
        <position position="93"/>
    </location>
    <ligand>
        <name>S-adenosyl-L-methionine</name>
        <dbReference type="ChEBI" id="CHEBI:59789"/>
    </ligand>
</feature>
<comment type="caution">
    <text evidence="7">The sequence shown here is derived from an EMBL/GenBank/DDBJ whole genome shotgun (WGS) entry which is preliminary data.</text>
</comment>
<evidence type="ECO:0000256" key="3">
    <source>
        <dbReference type="ARBA" id="ARBA00022691"/>
    </source>
</evidence>
<accession>A0A1F4ZQF8</accession>
<evidence type="ECO:0000313" key="8">
    <source>
        <dbReference type="Proteomes" id="UP000176424"/>
    </source>
</evidence>
<dbReference type="InterPro" id="IPR020598">
    <property type="entry name" value="rRNA_Ade_methylase_Trfase_N"/>
</dbReference>
<dbReference type="InterPro" id="IPR023165">
    <property type="entry name" value="rRNA_Ade_diMease-like_C"/>
</dbReference>
<dbReference type="EMBL" id="MEXR01000052">
    <property type="protein sequence ID" value="OGD08729.1"/>
    <property type="molecule type" value="Genomic_DNA"/>
</dbReference>
<proteinExistence type="inferred from homology"/>
<dbReference type="GO" id="GO:0000179">
    <property type="term" value="F:rRNA (adenine-N6,N6-)-dimethyltransferase activity"/>
    <property type="evidence" value="ECO:0007669"/>
    <property type="project" value="UniProtKB-UniRule"/>
</dbReference>
<dbReference type="CDD" id="cd02440">
    <property type="entry name" value="AdoMet_MTases"/>
    <property type="match status" value="1"/>
</dbReference>
<dbReference type="Gene3D" id="1.10.8.100">
    <property type="entry name" value="Ribosomal RNA adenine dimethylase-like, domain 2"/>
    <property type="match status" value="1"/>
</dbReference>
<gene>
    <name evidence="7" type="ORF">A2397_04180</name>
</gene>
<keyword evidence="2 5" id="KW-0808">Transferase</keyword>
<evidence type="ECO:0000313" key="7">
    <source>
        <dbReference type="EMBL" id="OGD08729.1"/>
    </source>
</evidence>
<dbReference type="Proteomes" id="UP000176424">
    <property type="component" value="Unassembled WGS sequence"/>
</dbReference>